<evidence type="ECO:0000313" key="3">
    <source>
        <dbReference type="Proteomes" id="UP000314294"/>
    </source>
</evidence>
<organism evidence="2 3">
    <name type="scientific">Liparis tanakae</name>
    <name type="common">Tanaka's snailfish</name>
    <dbReference type="NCBI Taxonomy" id="230148"/>
    <lineage>
        <taxon>Eukaryota</taxon>
        <taxon>Metazoa</taxon>
        <taxon>Chordata</taxon>
        <taxon>Craniata</taxon>
        <taxon>Vertebrata</taxon>
        <taxon>Euteleostomi</taxon>
        <taxon>Actinopterygii</taxon>
        <taxon>Neopterygii</taxon>
        <taxon>Teleostei</taxon>
        <taxon>Neoteleostei</taxon>
        <taxon>Acanthomorphata</taxon>
        <taxon>Eupercaria</taxon>
        <taxon>Perciformes</taxon>
        <taxon>Cottioidei</taxon>
        <taxon>Cottales</taxon>
        <taxon>Liparidae</taxon>
        <taxon>Liparis</taxon>
    </lineage>
</organism>
<keyword evidence="3" id="KW-1185">Reference proteome</keyword>
<comment type="caution">
    <text evidence="2">The sequence shown here is derived from an EMBL/GenBank/DDBJ whole genome shotgun (WGS) entry which is preliminary data.</text>
</comment>
<dbReference type="Proteomes" id="UP000314294">
    <property type="component" value="Unassembled WGS sequence"/>
</dbReference>
<gene>
    <name evidence="2" type="ORF">EYF80_011499</name>
</gene>
<reference evidence="2 3" key="1">
    <citation type="submission" date="2019-03" db="EMBL/GenBank/DDBJ databases">
        <title>First draft genome of Liparis tanakae, snailfish: a comprehensive survey of snailfish specific genes.</title>
        <authorList>
            <person name="Kim W."/>
            <person name="Song I."/>
            <person name="Jeong J.-H."/>
            <person name="Kim D."/>
            <person name="Kim S."/>
            <person name="Ryu S."/>
            <person name="Song J.Y."/>
            <person name="Lee S.K."/>
        </authorList>
    </citation>
    <scope>NUCLEOTIDE SEQUENCE [LARGE SCALE GENOMIC DNA]</scope>
    <source>
        <tissue evidence="2">Muscle</tissue>
    </source>
</reference>
<feature type="compositionally biased region" description="Basic and acidic residues" evidence="1">
    <location>
        <begin position="150"/>
        <end position="167"/>
    </location>
</feature>
<accession>A0A4Z2IJV4</accession>
<evidence type="ECO:0000313" key="2">
    <source>
        <dbReference type="EMBL" id="TNN78259.1"/>
    </source>
</evidence>
<evidence type="ECO:0000256" key="1">
    <source>
        <dbReference type="SAM" id="MobiDB-lite"/>
    </source>
</evidence>
<dbReference type="EMBL" id="SRLO01000075">
    <property type="protein sequence ID" value="TNN78259.1"/>
    <property type="molecule type" value="Genomic_DNA"/>
</dbReference>
<feature type="region of interest" description="Disordered" evidence="1">
    <location>
        <begin position="139"/>
        <end position="167"/>
    </location>
</feature>
<dbReference type="AlphaFoldDB" id="A0A4Z2IJV4"/>
<sequence>MSSLFGAAACRERFVRASDFGFLVIGSLRFPGLSGLPHRRRRRPPRPLVNGAPAGFSEGLEDLVAAADVQAAGGRGGGRAVGLPLARQLVTQSRRQGVRGADGELLAHIGVQRGAGIPKSKTVHHEALWRGKRVGVEGPELRGFRGAPVHQRDSDRGKESQRAQHTP</sequence>
<protein>
    <submittedName>
        <fullName evidence="2">Uncharacterized protein</fullName>
    </submittedName>
</protein>
<proteinExistence type="predicted"/>
<name>A0A4Z2IJV4_9TELE</name>